<proteinExistence type="predicted"/>
<comment type="caution">
    <text evidence="1">The sequence shown here is derived from an EMBL/GenBank/DDBJ whole genome shotgun (WGS) entry which is preliminary data.</text>
</comment>
<dbReference type="Proteomes" id="UP001062846">
    <property type="component" value="Chromosome 1"/>
</dbReference>
<protein>
    <submittedName>
        <fullName evidence="1">Uncharacterized protein</fullName>
    </submittedName>
</protein>
<dbReference type="EMBL" id="CM046388">
    <property type="protein sequence ID" value="KAI8572119.1"/>
    <property type="molecule type" value="Genomic_DNA"/>
</dbReference>
<evidence type="ECO:0000313" key="2">
    <source>
        <dbReference type="Proteomes" id="UP001062846"/>
    </source>
</evidence>
<evidence type="ECO:0000313" key="1">
    <source>
        <dbReference type="EMBL" id="KAI8572119.1"/>
    </source>
</evidence>
<keyword evidence="2" id="KW-1185">Reference proteome</keyword>
<sequence>MNVLKINVDVAVCKSSNTIGTEALAIRNGLKLGTALMCPKVHIESDAEAIVRRCSDDQDPPADIAVVIHDCLVLKKSFTSLWF</sequence>
<gene>
    <name evidence="1" type="ORF">RHMOL_Rhmol01G0173600</name>
</gene>
<name>A0ACC0Q3U7_RHOML</name>
<accession>A0ACC0Q3U7</accession>
<reference evidence="1" key="1">
    <citation type="submission" date="2022-02" db="EMBL/GenBank/DDBJ databases">
        <title>Plant Genome Project.</title>
        <authorList>
            <person name="Zhang R.-G."/>
        </authorList>
    </citation>
    <scope>NUCLEOTIDE SEQUENCE</scope>
    <source>
        <strain evidence="1">AT1</strain>
    </source>
</reference>
<organism evidence="1 2">
    <name type="scientific">Rhododendron molle</name>
    <name type="common">Chinese azalea</name>
    <name type="synonym">Azalea mollis</name>
    <dbReference type="NCBI Taxonomy" id="49168"/>
    <lineage>
        <taxon>Eukaryota</taxon>
        <taxon>Viridiplantae</taxon>
        <taxon>Streptophyta</taxon>
        <taxon>Embryophyta</taxon>
        <taxon>Tracheophyta</taxon>
        <taxon>Spermatophyta</taxon>
        <taxon>Magnoliopsida</taxon>
        <taxon>eudicotyledons</taxon>
        <taxon>Gunneridae</taxon>
        <taxon>Pentapetalae</taxon>
        <taxon>asterids</taxon>
        <taxon>Ericales</taxon>
        <taxon>Ericaceae</taxon>
        <taxon>Ericoideae</taxon>
        <taxon>Rhodoreae</taxon>
        <taxon>Rhododendron</taxon>
    </lineage>
</organism>